<dbReference type="Proteomes" id="UP000245609">
    <property type="component" value="Unassembled WGS sequence"/>
</dbReference>
<dbReference type="AlphaFoldDB" id="A0A2T9ZKU7"/>
<proteinExistence type="predicted"/>
<name>A0A2T9ZKU7_9FUNG</name>
<comment type="caution">
    <text evidence="1">The sequence shown here is derived from an EMBL/GenBank/DDBJ whole genome shotgun (WGS) entry which is preliminary data.</text>
</comment>
<accession>A0A2T9ZKU7</accession>
<evidence type="ECO:0000313" key="1">
    <source>
        <dbReference type="EMBL" id="PVV05182.1"/>
    </source>
</evidence>
<protein>
    <submittedName>
        <fullName evidence="1">Uncharacterized protein</fullName>
    </submittedName>
</protein>
<keyword evidence="2" id="KW-1185">Reference proteome</keyword>
<reference evidence="1 2" key="1">
    <citation type="journal article" date="2018" name="MBio">
        <title>Comparative Genomics Reveals the Core Gene Toolbox for the Fungus-Insect Symbiosis.</title>
        <authorList>
            <person name="Wang Y."/>
            <person name="Stata M."/>
            <person name="Wang W."/>
            <person name="Stajich J.E."/>
            <person name="White M.M."/>
            <person name="Moncalvo J.M."/>
        </authorList>
    </citation>
    <scope>NUCLEOTIDE SEQUENCE [LARGE SCALE GENOMIC DNA]</scope>
    <source>
        <strain evidence="1 2">SC-DP-2</strain>
    </source>
</reference>
<gene>
    <name evidence="1" type="ORF">BB560_000300</name>
</gene>
<organism evidence="1 2">
    <name type="scientific">Smittium megazygosporum</name>
    <dbReference type="NCBI Taxonomy" id="133381"/>
    <lineage>
        <taxon>Eukaryota</taxon>
        <taxon>Fungi</taxon>
        <taxon>Fungi incertae sedis</taxon>
        <taxon>Zoopagomycota</taxon>
        <taxon>Kickxellomycotina</taxon>
        <taxon>Harpellomycetes</taxon>
        <taxon>Harpellales</taxon>
        <taxon>Legeriomycetaceae</taxon>
        <taxon>Smittium</taxon>
    </lineage>
</organism>
<dbReference type="EMBL" id="MBFS01000029">
    <property type="protein sequence ID" value="PVV05182.1"/>
    <property type="molecule type" value="Genomic_DNA"/>
</dbReference>
<evidence type="ECO:0000313" key="2">
    <source>
        <dbReference type="Proteomes" id="UP000245609"/>
    </source>
</evidence>
<sequence length="70" mass="7623">MLDCPSASCQPFVWEHSGLKLICHRITPGSNWSKQNQNSDIIGSDCTQPGKSEGYLTKRALVGCAQIMPS</sequence>